<dbReference type="EMBL" id="FTOF01000012">
    <property type="protein sequence ID" value="SIS54017.1"/>
    <property type="molecule type" value="Genomic_DNA"/>
</dbReference>
<comment type="similarity">
    <text evidence="1 3">Belongs to the UreD family.</text>
</comment>
<evidence type="ECO:0000313" key="4">
    <source>
        <dbReference type="EMBL" id="SIS54017.1"/>
    </source>
</evidence>
<dbReference type="PANTHER" id="PTHR33643:SF1">
    <property type="entry name" value="UREASE ACCESSORY PROTEIN D"/>
    <property type="match status" value="1"/>
</dbReference>
<dbReference type="GO" id="GO:0016151">
    <property type="term" value="F:nickel cation binding"/>
    <property type="evidence" value="ECO:0007669"/>
    <property type="project" value="UniProtKB-UniRule"/>
</dbReference>
<accession>A0A1N7JXH1</accession>
<evidence type="ECO:0000256" key="3">
    <source>
        <dbReference type="HAMAP-Rule" id="MF_01384"/>
    </source>
</evidence>
<gene>
    <name evidence="3" type="primary">ureD</name>
    <name evidence="4" type="ORF">SAMN05444817_11214</name>
</gene>
<comment type="function">
    <text evidence="3">Required for maturation of urease via the functional incorporation of the urease nickel metallocenter.</text>
</comment>
<comment type="subunit">
    <text evidence="3">UreD, UreF and UreG form a complex that acts as a GTP-hydrolysis-dependent molecular chaperone, activating the urease apoprotein by helping to assemble the nickel containing metallocenter of UreC. The UreE protein probably delivers the nickel.</text>
</comment>
<dbReference type="InterPro" id="IPR002669">
    <property type="entry name" value="UreD"/>
</dbReference>
<dbReference type="HAMAP" id="MF_01384">
    <property type="entry name" value="UreD"/>
    <property type="match status" value="1"/>
</dbReference>
<dbReference type="Pfam" id="PF01774">
    <property type="entry name" value="UreD"/>
    <property type="match status" value="1"/>
</dbReference>
<reference evidence="5" key="1">
    <citation type="submission" date="2017-01" db="EMBL/GenBank/DDBJ databases">
        <authorList>
            <person name="Varghese N."/>
            <person name="Submissions S."/>
        </authorList>
    </citation>
    <scope>NUCLEOTIDE SEQUENCE [LARGE SCALE GENOMIC DNA]</scope>
    <source>
        <strain evidence="5">DSM 44531</strain>
    </source>
</reference>
<dbReference type="STRING" id="1161099.SAMN05444817_11214"/>
<evidence type="ECO:0000313" key="5">
    <source>
        <dbReference type="Proteomes" id="UP000186292"/>
    </source>
</evidence>
<dbReference type="Proteomes" id="UP000186292">
    <property type="component" value="Unassembled WGS sequence"/>
</dbReference>
<keyword evidence="3" id="KW-0963">Cytoplasm</keyword>
<keyword evidence="5" id="KW-1185">Reference proteome</keyword>
<keyword evidence="2 3" id="KW-0143">Chaperone</keyword>
<dbReference type="AlphaFoldDB" id="A0A1N7JXH1"/>
<dbReference type="RefSeq" id="WP_076599731.1">
    <property type="nucleotide sequence ID" value="NZ_CP046976.1"/>
</dbReference>
<keyword evidence="3" id="KW-0996">Nickel insertion</keyword>
<name>A0A1N7JXH1_9CORY</name>
<comment type="subcellular location">
    <subcellularLocation>
        <location evidence="3">Cytoplasm</location>
    </subcellularLocation>
</comment>
<dbReference type="GO" id="GO:0005737">
    <property type="term" value="C:cytoplasm"/>
    <property type="evidence" value="ECO:0007669"/>
    <property type="project" value="UniProtKB-SubCell"/>
</dbReference>
<protein>
    <recommendedName>
        <fullName evidence="3">Urease accessory protein UreD</fullName>
    </recommendedName>
</protein>
<dbReference type="PANTHER" id="PTHR33643">
    <property type="entry name" value="UREASE ACCESSORY PROTEIN D"/>
    <property type="match status" value="1"/>
</dbReference>
<organism evidence="4 5">
    <name type="scientific">Corynebacterium appendicis CIP 107643</name>
    <dbReference type="NCBI Taxonomy" id="1161099"/>
    <lineage>
        <taxon>Bacteria</taxon>
        <taxon>Bacillati</taxon>
        <taxon>Actinomycetota</taxon>
        <taxon>Actinomycetes</taxon>
        <taxon>Mycobacteriales</taxon>
        <taxon>Corynebacteriaceae</taxon>
        <taxon>Corynebacterium</taxon>
    </lineage>
</organism>
<evidence type="ECO:0000256" key="1">
    <source>
        <dbReference type="ARBA" id="ARBA00007177"/>
    </source>
</evidence>
<proteinExistence type="inferred from homology"/>
<dbReference type="OrthoDB" id="9807968at2"/>
<evidence type="ECO:0000256" key="2">
    <source>
        <dbReference type="ARBA" id="ARBA00023186"/>
    </source>
</evidence>
<sequence>MLRDDIATIQDAEEQGFTGVLNLGIGESGGRSIARRQYHAGALKIIRPHYLDDTGQVYYTIVNPGGGYVGGDGYYQRFALEPGASAVITDQSATKVYRTPGGHVYQRMAFEVEAGGVLEYVPDQLILYRDADFRQDTVVKLAKDASFFMSEIVTPGWSPDKSIFGYEHMHLRTQVEIDGELALVDNLRIDPSSTVHPVSSMGFMGSYTHVASAICFDPQITDATLDAVRDALPSDNGAESSITATDEPGFVLRAVGNRTEDLMATVLAAVNTVRSQFRGQGQLKLRQY</sequence>